<keyword evidence="11" id="KW-0175">Coiled coil</keyword>
<feature type="region of interest" description="Disordered" evidence="14">
    <location>
        <begin position="95"/>
        <end position="120"/>
    </location>
</feature>
<feature type="compositionally biased region" description="Basic residues" evidence="14">
    <location>
        <begin position="34"/>
        <end position="50"/>
    </location>
</feature>
<dbReference type="Pfam" id="PF03879">
    <property type="entry name" value="Cgr1"/>
    <property type="match status" value="1"/>
</dbReference>
<proteinExistence type="inferred from homology"/>
<accession>A0A653BWM0</accession>
<dbReference type="InterPro" id="IPR005579">
    <property type="entry name" value="Cgr1-like"/>
</dbReference>
<evidence type="ECO:0000256" key="6">
    <source>
        <dbReference type="ARBA" id="ARBA00022454"/>
    </source>
</evidence>
<dbReference type="EMBL" id="CAACVG010006237">
    <property type="protein sequence ID" value="VEN40028.1"/>
    <property type="molecule type" value="Genomic_DNA"/>
</dbReference>
<dbReference type="OrthoDB" id="277961at2759"/>
<dbReference type="Proteomes" id="UP000410492">
    <property type="component" value="Unassembled WGS sequence"/>
</dbReference>
<dbReference type="InterPro" id="IPR026570">
    <property type="entry name" value="CCDC86"/>
</dbReference>
<evidence type="ECO:0000256" key="11">
    <source>
        <dbReference type="ARBA" id="ARBA00023054"/>
    </source>
</evidence>
<dbReference type="PANTHER" id="PTHR13557">
    <property type="entry name" value="COILED-COIL DOMAIN-CONTAINING PROTEIN 86"/>
    <property type="match status" value="1"/>
</dbReference>
<sequence>MVNCDSAAVPKMEGILEAQQNKTSTVTSNIINNTKHKPVVAPRGKPKSGRVWKSEKKKFSSIIKTRGIRNSFAKKEELKAKLKYVKEMSDSIKAARQAEKEMKKQRRRDNLKRQEENQKKAEIVQVITNTKKLKKMKKKQLRMIEKRDTIVSK</sequence>
<feature type="compositionally biased region" description="Basic and acidic residues" evidence="14">
    <location>
        <begin position="111"/>
        <end position="120"/>
    </location>
</feature>
<evidence type="ECO:0000256" key="2">
    <source>
        <dbReference type="ARBA" id="ARBA00004286"/>
    </source>
</evidence>
<dbReference type="PANTHER" id="PTHR13557:SF1">
    <property type="entry name" value="COILED-COIL DOMAIN-CONTAINING PROTEIN 86"/>
    <property type="match status" value="1"/>
</dbReference>
<comment type="function">
    <text evidence="13">Required for proper chromosome segregation during mitosis and error-free mitotic progression.</text>
</comment>
<evidence type="ECO:0000256" key="4">
    <source>
        <dbReference type="ARBA" id="ARBA00007869"/>
    </source>
</evidence>
<keyword evidence="16" id="KW-1185">Reference proteome</keyword>
<dbReference type="AlphaFoldDB" id="A0A653BWM0"/>
<feature type="region of interest" description="Disordered" evidence="14">
    <location>
        <begin position="34"/>
        <end position="53"/>
    </location>
</feature>
<dbReference type="GO" id="GO:0005694">
    <property type="term" value="C:chromosome"/>
    <property type="evidence" value="ECO:0007669"/>
    <property type="project" value="UniProtKB-SubCell"/>
</dbReference>
<keyword evidence="6" id="KW-0158">Chromosome</keyword>
<organism evidence="15 16">
    <name type="scientific">Callosobruchus maculatus</name>
    <name type="common">Southern cowpea weevil</name>
    <name type="synonym">Pulse bruchid</name>
    <dbReference type="NCBI Taxonomy" id="64391"/>
    <lineage>
        <taxon>Eukaryota</taxon>
        <taxon>Metazoa</taxon>
        <taxon>Ecdysozoa</taxon>
        <taxon>Arthropoda</taxon>
        <taxon>Hexapoda</taxon>
        <taxon>Insecta</taxon>
        <taxon>Pterygota</taxon>
        <taxon>Neoptera</taxon>
        <taxon>Endopterygota</taxon>
        <taxon>Coleoptera</taxon>
        <taxon>Polyphaga</taxon>
        <taxon>Cucujiformia</taxon>
        <taxon>Chrysomeloidea</taxon>
        <taxon>Chrysomelidae</taxon>
        <taxon>Bruchinae</taxon>
        <taxon>Bruchini</taxon>
        <taxon>Callosobruchus</taxon>
    </lineage>
</organism>
<evidence type="ECO:0000256" key="14">
    <source>
        <dbReference type="SAM" id="MobiDB-lite"/>
    </source>
</evidence>
<protein>
    <recommendedName>
        <fullName evidence="5">Coiled-coil domain-containing protein 86</fullName>
    </recommendedName>
</protein>
<reference evidence="15 16" key="1">
    <citation type="submission" date="2019-01" db="EMBL/GenBank/DDBJ databases">
        <authorList>
            <person name="Sayadi A."/>
        </authorList>
    </citation>
    <scope>NUCLEOTIDE SEQUENCE [LARGE SCALE GENOMIC DNA]</scope>
</reference>
<comment type="subcellular location">
    <subcellularLocation>
        <location evidence="2">Chromosome</location>
    </subcellularLocation>
    <subcellularLocation>
        <location evidence="3">Nucleus</location>
        <location evidence="3">Nucleolus</location>
    </subcellularLocation>
</comment>
<evidence type="ECO:0000256" key="1">
    <source>
        <dbReference type="ARBA" id="ARBA00004090"/>
    </source>
</evidence>
<keyword evidence="10" id="KW-0164">Citrullination</keyword>
<keyword evidence="8" id="KW-0698">rRNA processing</keyword>
<keyword evidence="7" id="KW-0690">Ribosome biogenesis</keyword>
<dbReference type="GO" id="GO:0005730">
    <property type="term" value="C:nucleolus"/>
    <property type="evidence" value="ECO:0007669"/>
    <property type="project" value="UniProtKB-SubCell"/>
</dbReference>
<evidence type="ECO:0000256" key="5">
    <source>
        <dbReference type="ARBA" id="ARBA00016738"/>
    </source>
</evidence>
<evidence type="ECO:0000256" key="7">
    <source>
        <dbReference type="ARBA" id="ARBA00022517"/>
    </source>
</evidence>
<comment type="function">
    <text evidence="1">Involved in nucleolar integrity and required for processing of the pre-rRNA for the 60S ribosome subunit.</text>
</comment>
<gene>
    <name evidence="15" type="ORF">CALMAC_LOCUS4333</name>
</gene>
<dbReference type="GO" id="GO:0006364">
    <property type="term" value="P:rRNA processing"/>
    <property type="evidence" value="ECO:0007669"/>
    <property type="project" value="UniProtKB-KW"/>
</dbReference>
<evidence type="ECO:0000256" key="8">
    <source>
        <dbReference type="ARBA" id="ARBA00022552"/>
    </source>
</evidence>
<evidence type="ECO:0000256" key="10">
    <source>
        <dbReference type="ARBA" id="ARBA00022934"/>
    </source>
</evidence>
<evidence type="ECO:0000313" key="16">
    <source>
        <dbReference type="Proteomes" id="UP000410492"/>
    </source>
</evidence>
<comment type="similarity">
    <text evidence="4">Belongs to the CGR1 family.</text>
</comment>
<keyword evidence="12" id="KW-0539">Nucleus</keyword>
<keyword evidence="9" id="KW-0597">Phosphoprotein</keyword>
<evidence type="ECO:0000256" key="9">
    <source>
        <dbReference type="ARBA" id="ARBA00022553"/>
    </source>
</evidence>
<name>A0A653BWM0_CALMS</name>
<evidence type="ECO:0000256" key="3">
    <source>
        <dbReference type="ARBA" id="ARBA00004604"/>
    </source>
</evidence>
<evidence type="ECO:0000256" key="13">
    <source>
        <dbReference type="ARBA" id="ARBA00093307"/>
    </source>
</evidence>
<evidence type="ECO:0000256" key="12">
    <source>
        <dbReference type="ARBA" id="ARBA00023242"/>
    </source>
</evidence>
<evidence type="ECO:0000313" key="15">
    <source>
        <dbReference type="EMBL" id="VEN40028.1"/>
    </source>
</evidence>